<evidence type="ECO:0000313" key="1">
    <source>
        <dbReference type="EMBL" id="KAF4071079.1"/>
    </source>
</evidence>
<dbReference type="EMBL" id="JAAGNN010000028">
    <property type="protein sequence ID" value="KAF4071079.1"/>
    <property type="molecule type" value="Genomic_DNA"/>
</dbReference>
<dbReference type="AlphaFoldDB" id="A0A7J5ZMS6"/>
<keyword evidence="2" id="KW-1185">Reference proteome</keyword>
<comment type="caution">
    <text evidence="1">The sequence shown here is derived from an EMBL/GenBank/DDBJ whole genome shotgun (WGS) entry which is preliminary data.</text>
</comment>
<proteinExistence type="predicted"/>
<organism evidence="1 2">
    <name type="scientific">Ameiurus melas</name>
    <name type="common">Black bullhead</name>
    <name type="synonym">Silurus melas</name>
    <dbReference type="NCBI Taxonomy" id="219545"/>
    <lineage>
        <taxon>Eukaryota</taxon>
        <taxon>Metazoa</taxon>
        <taxon>Chordata</taxon>
        <taxon>Craniata</taxon>
        <taxon>Vertebrata</taxon>
        <taxon>Euteleostomi</taxon>
        <taxon>Actinopterygii</taxon>
        <taxon>Neopterygii</taxon>
        <taxon>Teleostei</taxon>
        <taxon>Ostariophysi</taxon>
        <taxon>Siluriformes</taxon>
        <taxon>Ictaluridae</taxon>
        <taxon>Ameiurus</taxon>
    </lineage>
</organism>
<evidence type="ECO:0000313" key="2">
    <source>
        <dbReference type="Proteomes" id="UP000593565"/>
    </source>
</evidence>
<reference evidence="1 2" key="1">
    <citation type="submission" date="2020-02" db="EMBL/GenBank/DDBJ databases">
        <title>A chromosome-scale genome assembly of the black bullhead catfish (Ameiurus melas).</title>
        <authorList>
            <person name="Wen M."/>
            <person name="Zham M."/>
            <person name="Cabau C."/>
            <person name="Klopp C."/>
            <person name="Donnadieu C."/>
            <person name="Roques C."/>
            <person name="Bouchez O."/>
            <person name="Lampietro C."/>
            <person name="Jouanno E."/>
            <person name="Herpin A."/>
            <person name="Louis A."/>
            <person name="Berthelot C."/>
            <person name="Parey E."/>
            <person name="Roest-Crollius H."/>
            <person name="Braasch I."/>
            <person name="Postlethwait J."/>
            <person name="Robinson-Rechavi M."/>
            <person name="Echchiki A."/>
            <person name="Begum T."/>
            <person name="Montfort J."/>
            <person name="Schartl M."/>
            <person name="Bobe J."/>
            <person name="Guiguen Y."/>
        </authorList>
    </citation>
    <scope>NUCLEOTIDE SEQUENCE [LARGE SCALE GENOMIC DNA]</scope>
    <source>
        <strain evidence="1">M_S1</strain>
        <tissue evidence="1">Blood</tissue>
    </source>
</reference>
<sequence>MLVRLDESQCVYSWSPQCGAQFQFPVLLIRGGVYEVDALSCGPQSGRYLNRFSERCGVEWLMTRRQQ</sequence>
<accession>A0A7J5ZMS6</accession>
<dbReference type="Proteomes" id="UP000593565">
    <property type="component" value="Unassembled WGS sequence"/>
</dbReference>
<name>A0A7J5ZMS6_AMEME</name>
<protein>
    <submittedName>
        <fullName evidence="1">Uncharacterized protein</fullName>
    </submittedName>
</protein>
<gene>
    <name evidence="1" type="ORF">AMELA_G00280920</name>
</gene>